<dbReference type="SMART" id="SM00042">
    <property type="entry name" value="CUB"/>
    <property type="match status" value="2"/>
</dbReference>
<gene>
    <name evidence="5" type="ORF">HPB51_021801</name>
</gene>
<dbReference type="AlphaFoldDB" id="A0A9J6DD51"/>
<proteinExistence type="predicted"/>
<dbReference type="CDD" id="cd00041">
    <property type="entry name" value="CUB"/>
    <property type="match status" value="2"/>
</dbReference>
<evidence type="ECO:0000259" key="4">
    <source>
        <dbReference type="PROSITE" id="PS01180"/>
    </source>
</evidence>
<reference evidence="5" key="2">
    <citation type="submission" date="2021-09" db="EMBL/GenBank/DDBJ databases">
        <authorList>
            <person name="Jia N."/>
            <person name="Wang J."/>
            <person name="Shi W."/>
            <person name="Du L."/>
            <person name="Sun Y."/>
            <person name="Zhan W."/>
            <person name="Jiang J."/>
            <person name="Wang Q."/>
            <person name="Zhang B."/>
            <person name="Ji P."/>
            <person name="Sakyi L.B."/>
            <person name="Cui X."/>
            <person name="Yuan T."/>
            <person name="Jiang B."/>
            <person name="Yang W."/>
            <person name="Lam T.T.-Y."/>
            <person name="Chang Q."/>
            <person name="Ding S."/>
            <person name="Wang X."/>
            <person name="Zhu J."/>
            <person name="Ruan X."/>
            <person name="Zhao L."/>
            <person name="Wei J."/>
            <person name="Que T."/>
            <person name="Du C."/>
            <person name="Cheng J."/>
            <person name="Dai P."/>
            <person name="Han X."/>
            <person name="Huang E."/>
            <person name="Gao Y."/>
            <person name="Liu J."/>
            <person name="Shao H."/>
            <person name="Ye R."/>
            <person name="Li L."/>
            <person name="Wei W."/>
            <person name="Wang X."/>
            <person name="Wang C."/>
            <person name="Huo Q."/>
            <person name="Li W."/>
            <person name="Guo W."/>
            <person name="Chen H."/>
            <person name="Chen S."/>
            <person name="Zhou L."/>
            <person name="Zhou L."/>
            <person name="Ni X."/>
            <person name="Tian J."/>
            <person name="Zhou Y."/>
            <person name="Sheng Y."/>
            <person name="Liu T."/>
            <person name="Pan Y."/>
            <person name="Xia L."/>
            <person name="Li J."/>
            <person name="Zhao F."/>
            <person name="Cao W."/>
        </authorList>
    </citation>
    <scope>NUCLEOTIDE SEQUENCE</scope>
    <source>
        <strain evidence="5">Rmic-2018</strain>
        <tissue evidence="5">Larvae</tissue>
    </source>
</reference>
<dbReference type="SUPFAM" id="SSF49854">
    <property type="entry name" value="Spermadhesin, CUB domain"/>
    <property type="match status" value="4"/>
</dbReference>
<sequence>MTYCRTGMYSFGNWKKTFCGKGAVEPILLDTNFVTVLLKSDASMSGTGFNISYRFVLPPCVRTYITGEGHLEIPEDKSRRNMLIRRRRWCFRSARGNSYQFTFDYFELIGEPPKCRHMYMKVLEKNEEGQVRSHSRMCGKLIPEPVRTRSSSVSLLFLSDRPLDKNGLHVSWKVFGCNEEHHATTGKLRFPREGIYTGFPATCRWTVYANSGQTVQLTVTKLNLQRCGLEYLRIFEGEGERRTLLDDLCRLDGPVVITSTRRILTLQLRQHALRRDTMEASYQMRATPCGGLYEASEGSIVSPADLGEAEGGLTCLWTIRVKSNYLPRVEFREFTFSESENCSSGYIEAYFLNRGSHMQLMPRRCSAEPPPPVVGIDNEVRVKLHVEHRDSLTHFRLRFRSVCETMVIANRTGGASHSFGFPKLYEHESECSWNVYAPKGK</sequence>
<dbReference type="PANTHER" id="PTHR24251">
    <property type="entry name" value="OVOCHYMASE-RELATED"/>
    <property type="match status" value="1"/>
</dbReference>
<dbReference type="EMBL" id="JABSTU010000010">
    <property type="protein sequence ID" value="KAH8019766.1"/>
    <property type="molecule type" value="Genomic_DNA"/>
</dbReference>
<reference evidence="5" key="1">
    <citation type="journal article" date="2020" name="Cell">
        <title>Large-Scale Comparative Analyses of Tick Genomes Elucidate Their Genetic Diversity and Vector Capacities.</title>
        <authorList>
            <consortium name="Tick Genome and Microbiome Consortium (TIGMIC)"/>
            <person name="Jia N."/>
            <person name="Wang J."/>
            <person name="Shi W."/>
            <person name="Du L."/>
            <person name="Sun Y."/>
            <person name="Zhan W."/>
            <person name="Jiang J.F."/>
            <person name="Wang Q."/>
            <person name="Zhang B."/>
            <person name="Ji P."/>
            <person name="Bell-Sakyi L."/>
            <person name="Cui X.M."/>
            <person name="Yuan T.T."/>
            <person name="Jiang B.G."/>
            <person name="Yang W.F."/>
            <person name="Lam T.T."/>
            <person name="Chang Q.C."/>
            <person name="Ding S.J."/>
            <person name="Wang X.J."/>
            <person name="Zhu J.G."/>
            <person name="Ruan X.D."/>
            <person name="Zhao L."/>
            <person name="Wei J.T."/>
            <person name="Ye R.Z."/>
            <person name="Que T.C."/>
            <person name="Du C.H."/>
            <person name="Zhou Y.H."/>
            <person name="Cheng J.X."/>
            <person name="Dai P.F."/>
            <person name="Guo W.B."/>
            <person name="Han X.H."/>
            <person name="Huang E.J."/>
            <person name="Li L.F."/>
            <person name="Wei W."/>
            <person name="Gao Y.C."/>
            <person name="Liu J.Z."/>
            <person name="Shao H.Z."/>
            <person name="Wang X."/>
            <person name="Wang C.C."/>
            <person name="Yang T.C."/>
            <person name="Huo Q.B."/>
            <person name="Li W."/>
            <person name="Chen H.Y."/>
            <person name="Chen S.E."/>
            <person name="Zhou L.G."/>
            <person name="Ni X.B."/>
            <person name="Tian J.H."/>
            <person name="Sheng Y."/>
            <person name="Liu T."/>
            <person name="Pan Y.S."/>
            <person name="Xia L.Y."/>
            <person name="Li J."/>
            <person name="Zhao F."/>
            <person name="Cao W.C."/>
        </authorList>
    </citation>
    <scope>NUCLEOTIDE SEQUENCE</scope>
    <source>
        <strain evidence="5">Rmic-2018</strain>
    </source>
</reference>
<organism evidence="5 6">
    <name type="scientific">Rhipicephalus microplus</name>
    <name type="common">Cattle tick</name>
    <name type="synonym">Boophilus microplus</name>
    <dbReference type="NCBI Taxonomy" id="6941"/>
    <lineage>
        <taxon>Eukaryota</taxon>
        <taxon>Metazoa</taxon>
        <taxon>Ecdysozoa</taxon>
        <taxon>Arthropoda</taxon>
        <taxon>Chelicerata</taxon>
        <taxon>Arachnida</taxon>
        <taxon>Acari</taxon>
        <taxon>Parasitiformes</taxon>
        <taxon>Ixodida</taxon>
        <taxon>Ixodoidea</taxon>
        <taxon>Ixodidae</taxon>
        <taxon>Rhipicephalinae</taxon>
        <taxon>Rhipicephalus</taxon>
        <taxon>Boophilus</taxon>
    </lineage>
</organism>
<dbReference type="Gene3D" id="2.60.120.290">
    <property type="entry name" value="Spermadhesin, CUB domain"/>
    <property type="match status" value="4"/>
</dbReference>
<dbReference type="VEuPathDB" id="VectorBase:LOC119175602"/>
<comment type="caution">
    <text evidence="5">The sequence shown here is derived from an EMBL/GenBank/DDBJ whole genome shotgun (WGS) entry which is preliminary data.</text>
</comment>
<evidence type="ECO:0000256" key="3">
    <source>
        <dbReference type="PROSITE-ProRule" id="PRU00059"/>
    </source>
</evidence>
<evidence type="ECO:0000313" key="6">
    <source>
        <dbReference type="Proteomes" id="UP000821866"/>
    </source>
</evidence>
<comment type="caution">
    <text evidence="3">Lacks conserved residue(s) required for the propagation of feature annotation.</text>
</comment>
<accession>A0A9J6DD51</accession>
<name>A0A9J6DD51_RHIMP</name>
<dbReference type="InterPro" id="IPR000859">
    <property type="entry name" value="CUB_dom"/>
</dbReference>
<evidence type="ECO:0000313" key="5">
    <source>
        <dbReference type="EMBL" id="KAH8019766.1"/>
    </source>
</evidence>
<feature type="domain" description="CUB" evidence="4">
    <location>
        <begin position="177"/>
        <end position="285"/>
    </location>
</feature>
<protein>
    <recommendedName>
        <fullName evidence="4">CUB domain-containing protein</fullName>
    </recommendedName>
</protein>
<dbReference type="Pfam" id="PF00431">
    <property type="entry name" value="CUB"/>
    <property type="match status" value="3"/>
</dbReference>
<keyword evidence="2" id="KW-1015">Disulfide bond</keyword>
<keyword evidence="6" id="KW-1185">Reference proteome</keyword>
<feature type="domain" description="CUB" evidence="4">
    <location>
        <begin position="289"/>
        <end position="402"/>
    </location>
</feature>
<dbReference type="PROSITE" id="PS01180">
    <property type="entry name" value="CUB"/>
    <property type="match status" value="4"/>
</dbReference>
<keyword evidence="1" id="KW-0677">Repeat</keyword>
<feature type="domain" description="CUB" evidence="4">
    <location>
        <begin position="60"/>
        <end position="175"/>
    </location>
</feature>
<evidence type="ECO:0000256" key="2">
    <source>
        <dbReference type="ARBA" id="ARBA00023157"/>
    </source>
</evidence>
<dbReference type="InterPro" id="IPR035914">
    <property type="entry name" value="Sperma_CUB_dom_sf"/>
</dbReference>
<feature type="domain" description="CUB" evidence="4">
    <location>
        <begin position="403"/>
        <end position="441"/>
    </location>
</feature>
<dbReference type="Proteomes" id="UP000821866">
    <property type="component" value="Chromosome 8"/>
</dbReference>
<evidence type="ECO:0000256" key="1">
    <source>
        <dbReference type="ARBA" id="ARBA00022737"/>
    </source>
</evidence>